<evidence type="ECO:0000313" key="2">
    <source>
        <dbReference type="Proteomes" id="UP001063698"/>
    </source>
</evidence>
<dbReference type="EMBL" id="CP006868">
    <property type="protein sequence ID" value="UXD22604.1"/>
    <property type="molecule type" value="Genomic_DNA"/>
</dbReference>
<dbReference type="KEGG" id="ipc:IPA_06655"/>
<evidence type="ECO:0000313" key="1">
    <source>
        <dbReference type="EMBL" id="UXD22604.1"/>
    </source>
</evidence>
<organism evidence="1 2">
    <name type="scientific">Ignicoccus pacificus DSM 13166</name>
    <dbReference type="NCBI Taxonomy" id="940294"/>
    <lineage>
        <taxon>Archaea</taxon>
        <taxon>Thermoproteota</taxon>
        <taxon>Thermoprotei</taxon>
        <taxon>Desulfurococcales</taxon>
        <taxon>Desulfurococcaceae</taxon>
        <taxon>Ignicoccus</taxon>
    </lineage>
</organism>
<keyword evidence="2" id="KW-1185">Reference proteome</keyword>
<dbReference type="AlphaFoldDB" id="A0A977PLK6"/>
<protein>
    <submittedName>
        <fullName evidence="1">Uncharacterized protein</fullName>
    </submittedName>
</protein>
<gene>
    <name evidence="1" type="ORF">IPA_06655</name>
</gene>
<reference evidence="1" key="1">
    <citation type="submission" date="2013-11" db="EMBL/GenBank/DDBJ databases">
        <title>Comparative genomics of Ignicoccus.</title>
        <authorList>
            <person name="Podar M."/>
        </authorList>
    </citation>
    <scope>NUCLEOTIDE SEQUENCE</scope>
    <source>
        <strain evidence="1">DSM 13166</strain>
    </source>
</reference>
<dbReference type="Proteomes" id="UP001063698">
    <property type="component" value="Chromosome"/>
</dbReference>
<accession>A0A977PLK6</accession>
<proteinExistence type="predicted"/>
<sequence>MGIVAAAIAVLMTAMRPPQEGGPQPLVVIYDVKLLKNDTLAYQACINMTKALYEDGALSTDKPVIYGNTSLPYLIYVIIYTPTGGTVGGVQILSPTTNTIIKVYTGQQNLLRGREAVCLFADKPYSGAKIKFVGASTTCVICNLQ</sequence>
<name>A0A977PLK6_9CREN</name>